<gene>
    <name evidence="3" type="ordered locus">Slin_2074</name>
</gene>
<dbReference type="STRING" id="504472.Slin_2074"/>
<dbReference type="KEGG" id="sli:Slin_2074"/>
<dbReference type="InterPro" id="IPR052893">
    <property type="entry name" value="TCS_response_regulator"/>
</dbReference>
<dbReference type="Pfam" id="PF00072">
    <property type="entry name" value="Response_reg"/>
    <property type="match status" value="1"/>
</dbReference>
<dbReference type="EMBL" id="CP001769">
    <property type="protein sequence ID" value="ADB38114.1"/>
    <property type="molecule type" value="Genomic_DNA"/>
</dbReference>
<evidence type="ECO:0000256" key="1">
    <source>
        <dbReference type="PROSITE-ProRule" id="PRU00169"/>
    </source>
</evidence>
<dbReference type="InterPro" id="IPR001789">
    <property type="entry name" value="Sig_transdc_resp-reg_receiver"/>
</dbReference>
<dbReference type="Gene3D" id="3.40.50.2300">
    <property type="match status" value="1"/>
</dbReference>
<feature type="modified residue" description="4-aspartylphosphate" evidence="1">
    <location>
        <position position="67"/>
    </location>
</feature>
<feature type="domain" description="Response regulatory" evidence="2">
    <location>
        <begin position="8"/>
        <end position="132"/>
    </location>
</feature>
<dbReference type="Proteomes" id="UP000002028">
    <property type="component" value="Chromosome"/>
</dbReference>
<evidence type="ECO:0000313" key="3">
    <source>
        <dbReference type="EMBL" id="ADB38114.1"/>
    </source>
</evidence>
<name>D2QDI4_SPILD</name>
<accession>D2QDI4</accession>
<dbReference type="InterPro" id="IPR011006">
    <property type="entry name" value="CheY-like_superfamily"/>
</dbReference>
<keyword evidence="4" id="KW-1185">Reference proteome</keyword>
<dbReference type="PROSITE" id="PS50110">
    <property type="entry name" value="RESPONSE_REGULATORY"/>
    <property type="match status" value="1"/>
</dbReference>
<dbReference type="GO" id="GO:0000160">
    <property type="term" value="P:phosphorelay signal transduction system"/>
    <property type="evidence" value="ECO:0007669"/>
    <property type="project" value="InterPro"/>
</dbReference>
<dbReference type="HOGENOM" id="CLU_000445_69_17_10"/>
<keyword evidence="1" id="KW-0597">Phosphoprotein</keyword>
<dbReference type="RefSeq" id="WP_012926662.1">
    <property type="nucleotide sequence ID" value="NC_013730.1"/>
</dbReference>
<proteinExistence type="predicted"/>
<dbReference type="SUPFAM" id="SSF52172">
    <property type="entry name" value="CheY-like"/>
    <property type="match status" value="1"/>
</dbReference>
<dbReference type="eggNOG" id="COG0745">
    <property type="taxonomic scope" value="Bacteria"/>
</dbReference>
<protein>
    <submittedName>
        <fullName evidence="3">Response regulator receiver protein</fullName>
    </submittedName>
</protein>
<evidence type="ECO:0000313" key="4">
    <source>
        <dbReference type="Proteomes" id="UP000002028"/>
    </source>
</evidence>
<organism evidence="3 4">
    <name type="scientific">Spirosoma linguale (strain ATCC 33905 / DSM 74 / LMG 10896 / Claus 1)</name>
    <dbReference type="NCBI Taxonomy" id="504472"/>
    <lineage>
        <taxon>Bacteria</taxon>
        <taxon>Pseudomonadati</taxon>
        <taxon>Bacteroidota</taxon>
        <taxon>Cytophagia</taxon>
        <taxon>Cytophagales</taxon>
        <taxon>Cytophagaceae</taxon>
        <taxon>Spirosoma</taxon>
    </lineage>
</organism>
<sequence>MADKQTPAFVLVDDDEDDRYFIRQALHQLRSSYPVVEFANGSDFIDYLKQELAEKGSERVLWMVLMDINMPLMNGVEVLKTMRQHPLWKQVPVIMFTSLPDQDKDLISFGATACIPKPLSVSELSKQMKTTFAPWLENPIVLE</sequence>
<evidence type="ECO:0000259" key="2">
    <source>
        <dbReference type="PROSITE" id="PS50110"/>
    </source>
</evidence>
<dbReference type="PANTHER" id="PTHR44520">
    <property type="entry name" value="RESPONSE REGULATOR RCP1-RELATED"/>
    <property type="match status" value="1"/>
</dbReference>
<reference evidence="3 4" key="1">
    <citation type="journal article" date="2010" name="Stand. Genomic Sci.">
        <title>Complete genome sequence of Spirosoma linguale type strain (1).</title>
        <authorList>
            <person name="Lail K."/>
            <person name="Sikorski J."/>
            <person name="Saunders E."/>
            <person name="Lapidus A."/>
            <person name="Glavina Del Rio T."/>
            <person name="Copeland A."/>
            <person name="Tice H."/>
            <person name="Cheng J.-F."/>
            <person name="Lucas S."/>
            <person name="Nolan M."/>
            <person name="Bruce D."/>
            <person name="Goodwin L."/>
            <person name="Pitluck S."/>
            <person name="Ivanova N."/>
            <person name="Mavromatis K."/>
            <person name="Ovchinnikova G."/>
            <person name="Pati A."/>
            <person name="Chen A."/>
            <person name="Palaniappan K."/>
            <person name="Land M."/>
            <person name="Hauser L."/>
            <person name="Chang Y.-J."/>
            <person name="Jeffries C.D."/>
            <person name="Chain P."/>
            <person name="Brettin T."/>
            <person name="Detter J.C."/>
            <person name="Schuetze A."/>
            <person name="Rohde M."/>
            <person name="Tindall B.J."/>
            <person name="Goeker M."/>
            <person name="Bristow J."/>
            <person name="Eisen J.A."/>
            <person name="Markowitz V."/>
            <person name="Hugenholtz P."/>
            <person name="Kyrpides N.C."/>
            <person name="Klenk H.-P."/>
            <person name="Chen F."/>
        </authorList>
    </citation>
    <scope>NUCLEOTIDE SEQUENCE [LARGE SCALE GENOMIC DNA]</scope>
    <source>
        <strain evidence="4">ATCC 33905 / DSM 74 / LMG 10896 / Claus 1</strain>
    </source>
</reference>
<dbReference type="SMART" id="SM00448">
    <property type="entry name" value="REC"/>
    <property type="match status" value="1"/>
</dbReference>
<dbReference type="AlphaFoldDB" id="D2QDI4"/>